<gene>
    <name evidence="2" type="ORF">niasHT_034141</name>
</gene>
<evidence type="ECO:0000313" key="2">
    <source>
        <dbReference type="EMBL" id="KAL3085911.1"/>
    </source>
</evidence>
<sequence length="70" mass="7900">MDCPHNEQFALELLVRVGNLSRKVEEQQEEEESAAELEQQEEPGQEVRGISMSPTNSPSPDVDQMEEGEE</sequence>
<proteinExistence type="predicted"/>
<feature type="region of interest" description="Disordered" evidence="1">
    <location>
        <begin position="23"/>
        <end position="70"/>
    </location>
</feature>
<name>A0ABD2J2X7_9BILA</name>
<dbReference type="EMBL" id="JBICBT010001051">
    <property type="protein sequence ID" value="KAL3085911.1"/>
    <property type="molecule type" value="Genomic_DNA"/>
</dbReference>
<evidence type="ECO:0000313" key="3">
    <source>
        <dbReference type="Proteomes" id="UP001620626"/>
    </source>
</evidence>
<accession>A0ABD2J2X7</accession>
<keyword evidence="3" id="KW-1185">Reference proteome</keyword>
<reference evidence="2 3" key="1">
    <citation type="submission" date="2024-10" db="EMBL/GenBank/DDBJ databases">
        <authorList>
            <person name="Kim D."/>
        </authorList>
    </citation>
    <scope>NUCLEOTIDE SEQUENCE [LARGE SCALE GENOMIC DNA]</scope>
    <source>
        <strain evidence="2">BH-2024</strain>
    </source>
</reference>
<dbReference type="Proteomes" id="UP001620626">
    <property type="component" value="Unassembled WGS sequence"/>
</dbReference>
<dbReference type="AlphaFoldDB" id="A0ABD2J2X7"/>
<organism evidence="2 3">
    <name type="scientific">Heterodera trifolii</name>
    <dbReference type="NCBI Taxonomy" id="157864"/>
    <lineage>
        <taxon>Eukaryota</taxon>
        <taxon>Metazoa</taxon>
        <taxon>Ecdysozoa</taxon>
        <taxon>Nematoda</taxon>
        <taxon>Chromadorea</taxon>
        <taxon>Rhabditida</taxon>
        <taxon>Tylenchina</taxon>
        <taxon>Tylenchomorpha</taxon>
        <taxon>Tylenchoidea</taxon>
        <taxon>Heteroderidae</taxon>
        <taxon>Heteroderinae</taxon>
        <taxon>Heterodera</taxon>
    </lineage>
</organism>
<evidence type="ECO:0000256" key="1">
    <source>
        <dbReference type="SAM" id="MobiDB-lite"/>
    </source>
</evidence>
<protein>
    <submittedName>
        <fullName evidence="2">Uncharacterized protein</fullName>
    </submittedName>
</protein>
<feature type="compositionally biased region" description="Acidic residues" evidence="1">
    <location>
        <begin position="27"/>
        <end position="44"/>
    </location>
</feature>
<comment type="caution">
    <text evidence="2">The sequence shown here is derived from an EMBL/GenBank/DDBJ whole genome shotgun (WGS) entry which is preliminary data.</text>
</comment>